<evidence type="ECO:0000256" key="1">
    <source>
        <dbReference type="SAM" id="Coils"/>
    </source>
</evidence>
<keyword evidence="2" id="KW-0472">Membrane</keyword>
<accession>A0A410PT95</accession>
<feature type="transmembrane region" description="Helical" evidence="2">
    <location>
        <begin position="105"/>
        <end position="130"/>
    </location>
</feature>
<proteinExistence type="predicted"/>
<organism evidence="3 4">
    <name type="scientific">Aminipila luticellarii</name>
    <dbReference type="NCBI Taxonomy" id="2507160"/>
    <lineage>
        <taxon>Bacteria</taxon>
        <taxon>Bacillati</taxon>
        <taxon>Bacillota</taxon>
        <taxon>Clostridia</taxon>
        <taxon>Peptostreptococcales</taxon>
        <taxon>Anaerovoracaceae</taxon>
        <taxon>Aminipila</taxon>
    </lineage>
</organism>
<keyword evidence="1" id="KW-0175">Coiled coil</keyword>
<feature type="transmembrane region" description="Helical" evidence="2">
    <location>
        <begin position="64"/>
        <end position="84"/>
    </location>
</feature>
<dbReference type="AlphaFoldDB" id="A0A410PT95"/>
<evidence type="ECO:0000256" key="2">
    <source>
        <dbReference type="SAM" id="Phobius"/>
    </source>
</evidence>
<evidence type="ECO:0008006" key="5">
    <source>
        <dbReference type="Google" id="ProtNLM"/>
    </source>
</evidence>
<keyword evidence="4" id="KW-1185">Reference proteome</keyword>
<feature type="transmembrane region" description="Helical" evidence="2">
    <location>
        <begin position="6"/>
        <end position="25"/>
    </location>
</feature>
<evidence type="ECO:0000313" key="3">
    <source>
        <dbReference type="EMBL" id="QAT42192.1"/>
    </source>
</evidence>
<dbReference type="InterPro" id="IPR010540">
    <property type="entry name" value="CmpB_TMEM229"/>
</dbReference>
<gene>
    <name evidence="3" type="ORF">EQM06_02515</name>
</gene>
<keyword evidence="2" id="KW-0812">Transmembrane</keyword>
<dbReference type="KEGG" id="amij:EQM06_02515"/>
<dbReference type="Pfam" id="PF06541">
    <property type="entry name" value="ABC_trans_CmpB"/>
    <property type="match status" value="1"/>
</dbReference>
<dbReference type="OrthoDB" id="9789229at2"/>
<dbReference type="Proteomes" id="UP000287601">
    <property type="component" value="Chromosome"/>
</dbReference>
<keyword evidence="2" id="KW-1133">Transmembrane helix</keyword>
<reference evidence="3 4" key="1">
    <citation type="submission" date="2019-01" db="EMBL/GenBank/DDBJ databases">
        <title>Draft genomes of a novel of Aminipila strains.</title>
        <authorList>
            <person name="Ma S."/>
        </authorList>
    </citation>
    <scope>NUCLEOTIDE SEQUENCE [LARGE SCALE GENOMIC DNA]</scope>
    <source>
        <strain evidence="4">JN-39</strain>
    </source>
</reference>
<protein>
    <recommendedName>
        <fullName evidence="5">ABC transporter permease</fullName>
    </recommendedName>
</protein>
<name>A0A410PT95_9FIRM</name>
<sequence>MYEFLCYFVIYSFLGWCMEVAYAAVNSGRFVNRGFLNGPVCPIYGFGMIIVISCLTPLLYNKVFLFLGAVVLTSALEWITGFALEKIFHGKWWDYSEMPFNLNGYICLKFSIMWGLACVLIMDVIQPVIFTIVSKLPVTAGWILLSAICAVMLADAISTVVTVNNLNKQLARLSEISEKLREVSDDLGENIYESVTTIKEKSEAIKERSEELKEELERKAEGLEKRAEALEKRAGDFRNELRNAYEEEIERHFFGQKRMLKAFPNLKSIANGEHLTKLKDKIKQL</sequence>
<feature type="coiled-coil region" evidence="1">
    <location>
        <begin position="163"/>
        <end position="247"/>
    </location>
</feature>
<evidence type="ECO:0000313" key="4">
    <source>
        <dbReference type="Proteomes" id="UP000287601"/>
    </source>
</evidence>
<feature type="transmembrane region" description="Helical" evidence="2">
    <location>
        <begin position="142"/>
        <end position="163"/>
    </location>
</feature>
<dbReference type="RefSeq" id="WP_128744846.1">
    <property type="nucleotide sequence ID" value="NZ_CP035281.1"/>
</dbReference>
<feature type="transmembrane region" description="Helical" evidence="2">
    <location>
        <begin position="37"/>
        <end position="58"/>
    </location>
</feature>
<dbReference type="EMBL" id="CP035281">
    <property type="protein sequence ID" value="QAT42192.1"/>
    <property type="molecule type" value="Genomic_DNA"/>
</dbReference>